<proteinExistence type="predicted"/>
<dbReference type="Proteomes" id="UP000499080">
    <property type="component" value="Unassembled WGS sequence"/>
</dbReference>
<evidence type="ECO:0000313" key="1">
    <source>
        <dbReference type="EMBL" id="GBN14239.1"/>
    </source>
</evidence>
<reference evidence="1 2" key="1">
    <citation type="journal article" date="2019" name="Sci. Rep.">
        <title>Orb-weaving spider Araneus ventricosus genome elucidates the spidroin gene catalogue.</title>
        <authorList>
            <person name="Kono N."/>
            <person name="Nakamura H."/>
            <person name="Ohtoshi R."/>
            <person name="Moran D.A.P."/>
            <person name="Shinohara A."/>
            <person name="Yoshida Y."/>
            <person name="Fujiwara M."/>
            <person name="Mori M."/>
            <person name="Tomita M."/>
            <person name="Arakawa K."/>
        </authorList>
    </citation>
    <scope>NUCLEOTIDE SEQUENCE [LARGE SCALE GENOMIC DNA]</scope>
</reference>
<accession>A0A4Y2LII9</accession>
<dbReference type="OrthoDB" id="6430138at2759"/>
<gene>
    <name evidence="1" type="ORF">AVEN_59390_1</name>
</gene>
<organism evidence="1 2">
    <name type="scientific">Araneus ventricosus</name>
    <name type="common">Orbweaver spider</name>
    <name type="synonym">Epeira ventricosa</name>
    <dbReference type="NCBI Taxonomy" id="182803"/>
    <lineage>
        <taxon>Eukaryota</taxon>
        <taxon>Metazoa</taxon>
        <taxon>Ecdysozoa</taxon>
        <taxon>Arthropoda</taxon>
        <taxon>Chelicerata</taxon>
        <taxon>Arachnida</taxon>
        <taxon>Araneae</taxon>
        <taxon>Araneomorphae</taxon>
        <taxon>Entelegynae</taxon>
        <taxon>Araneoidea</taxon>
        <taxon>Araneidae</taxon>
        <taxon>Araneus</taxon>
    </lineage>
</organism>
<comment type="caution">
    <text evidence="1">The sequence shown here is derived from an EMBL/GenBank/DDBJ whole genome shotgun (WGS) entry which is preliminary data.</text>
</comment>
<evidence type="ECO:0000313" key="2">
    <source>
        <dbReference type="Proteomes" id="UP000499080"/>
    </source>
</evidence>
<dbReference type="AlphaFoldDB" id="A0A4Y2LII9"/>
<name>A0A4Y2LII9_ARAVE</name>
<protein>
    <submittedName>
        <fullName evidence="1">Uncharacterized protein</fullName>
    </submittedName>
</protein>
<sequence length="146" mass="17433">MSDDADQFYNAWVSLFRNKPQKVLCIWLVDRAWCQKINTIPDVHIRAKVYGKHCLLRNESCEEKFEELLKEVKNDFKEMDALKNFSEYFETYYAKRCEQWALCFRKGAFISTNMCLEAYHKIFKHIYLKGESTKDLIDVFTCSSHC</sequence>
<dbReference type="EMBL" id="BGPR01005880">
    <property type="protein sequence ID" value="GBN14239.1"/>
    <property type="molecule type" value="Genomic_DNA"/>
</dbReference>
<keyword evidence="2" id="KW-1185">Reference proteome</keyword>